<feature type="transmembrane region" description="Helical" evidence="1">
    <location>
        <begin position="12"/>
        <end position="32"/>
    </location>
</feature>
<feature type="transmembrane region" description="Helical" evidence="1">
    <location>
        <begin position="63"/>
        <end position="84"/>
    </location>
</feature>
<feature type="transmembrane region" description="Helical" evidence="1">
    <location>
        <begin position="38"/>
        <end position="56"/>
    </location>
</feature>
<organism evidence="2">
    <name type="scientific">Zooxanthella nutricula</name>
    <dbReference type="NCBI Taxonomy" id="1333877"/>
    <lineage>
        <taxon>Eukaryota</taxon>
        <taxon>Sar</taxon>
        <taxon>Alveolata</taxon>
        <taxon>Dinophyceae</taxon>
        <taxon>Peridiniales</taxon>
        <taxon>Peridiniales incertae sedis</taxon>
        <taxon>Zooxanthella</taxon>
    </lineage>
</organism>
<evidence type="ECO:0000313" key="2">
    <source>
        <dbReference type="EMBL" id="CAD9630140.1"/>
    </source>
</evidence>
<dbReference type="AlphaFoldDB" id="A0A7S2Q1R2"/>
<protein>
    <submittedName>
        <fullName evidence="2">Uncharacterized protein</fullName>
    </submittedName>
</protein>
<reference evidence="2" key="1">
    <citation type="submission" date="2021-01" db="EMBL/GenBank/DDBJ databases">
        <authorList>
            <person name="Corre E."/>
            <person name="Pelletier E."/>
            <person name="Niang G."/>
            <person name="Scheremetjew M."/>
            <person name="Finn R."/>
            <person name="Kale V."/>
            <person name="Holt S."/>
            <person name="Cochrane G."/>
            <person name="Meng A."/>
            <person name="Brown T."/>
            <person name="Cohen L."/>
        </authorList>
    </citation>
    <scope>NUCLEOTIDE SEQUENCE</scope>
    <source>
        <strain evidence="2">RCC3387</strain>
    </source>
</reference>
<feature type="transmembrane region" description="Helical" evidence="1">
    <location>
        <begin position="130"/>
        <end position="154"/>
    </location>
</feature>
<keyword evidence="1" id="KW-0812">Transmembrane</keyword>
<proteinExistence type="predicted"/>
<feature type="transmembrane region" description="Helical" evidence="1">
    <location>
        <begin position="96"/>
        <end position="118"/>
    </location>
</feature>
<gene>
    <name evidence="2" type="ORF">BRAN1462_LOCUS49672</name>
</gene>
<evidence type="ECO:0000256" key="1">
    <source>
        <dbReference type="SAM" id="Phobius"/>
    </source>
</evidence>
<keyword evidence="1" id="KW-0472">Membrane</keyword>
<sequence>MGPQVGSVHRVLVAWLFMLIFILEPVSVTWSVPLPPPASLFSAAILLWCCLLMFLPGSRKKNLLWVFFVLVFIGGFFILIQFYQPLLVNLPVFLQGFLATGIMVFMKLGMGFVSRACIQYLWVPGTNFTLVAWLATLSISLATIFKLGALAYAASQEGTPIVNILFICTTSLLCEVLDRNDFGRGFVYRQGWLEWRPTPVWNDLCKQAAFKANYYFIAPLLTTIFTLAARQPGLFDVQGSTDDMLSKPMFWVAIAMYVLTNALADLATLQIQKEPGEGLAAAFGRLHLCGEHKSIWRRPAGAVGKAQVQTPHAIVAEESVEVVLFGRRIPWDWVFHMGVMSLVAECWHASWKDMLGKSAADKIPITCCQAFM</sequence>
<feature type="transmembrane region" description="Helical" evidence="1">
    <location>
        <begin position="212"/>
        <end position="229"/>
    </location>
</feature>
<dbReference type="EMBL" id="HBGW01078152">
    <property type="protein sequence ID" value="CAD9630140.1"/>
    <property type="molecule type" value="Transcribed_RNA"/>
</dbReference>
<name>A0A7S2Q1R2_9DINO</name>
<feature type="transmembrane region" description="Helical" evidence="1">
    <location>
        <begin position="249"/>
        <end position="269"/>
    </location>
</feature>
<feature type="transmembrane region" description="Helical" evidence="1">
    <location>
        <begin position="160"/>
        <end position="177"/>
    </location>
</feature>
<accession>A0A7S2Q1R2</accession>
<keyword evidence="1" id="KW-1133">Transmembrane helix</keyword>